<dbReference type="PANTHER" id="PTHR13793:SF160">
    <property type="entry name" value="PHD FINGER PROTEIN RHINOCEROS"/>
    <property type="match status" value="1"/>
</dbReference>
<comment type="similarity">
    <text evidence="5">Belongs to the JADE family.</text>
</comment>
<feature type="compositionally biased region" description="Low complexity" evidence="9">
    <location>
        <begin position="1155"/>
        <end position="1164"/>
    </location>
</feature>
<feature type="region of interest" description="Disordered" evidence="9">
    <location>
        <begin position="979"/>
        <end position="1201"/>
    </location>
</feature>
<feature type="compositionally biased region" description="Low complexity" evidence="9">
    <location>
        <begin position="739"/>
        <end position="762"/>
    </location>
</feature>
<dbReference type="InterPro" id="IPR019542">
    <property type="entry name" value="Enhancer_polycomb-like_N"/>
</dbReference>
<dbReference type="GO" id="GO:0006357">
    <property type="term" value="P:regulation of transcription by RNA polymerase II"/>
    <property type="evidence" value="ECO:0007669"/>
    <property type="project" value="TreeGrafter"/>
</dbReference>
<feature type="compositionally biased region" description="Low complexity" evidence="9">
    <location>
        <begin position="1061"/>
        <end position="1074"/>
    </location>
</feature>
<gene>
    <name evidence="12" type="ORF">BIW11_01729</name>
</gene>
<keyword evidence="13" id="KW-1185">Reference proteome</keyword>
<dbReference type="PROSITE" id="PS01359">
    <property type="entry name" value="ZF_PHD_1"/>
    <property type="match status" value="1"/>
</dbReference>
<dbReference type="Pfam" id="PF10513">
    <property type="entry name" value="EPL1"/>
    <property type="match status" value="1"/>
</dbReference>
<feature type="compositionally biased region" description="Polar residues" evidence="9">
    <location>
        <begin position="719"/>
        <end position="738"/>
    </location>
</feature>
<dbReference type="Pfam" id="PF13831">
    <property type="entry name" value="PHD_2"/>
    <property type="match status" value="1"/>
</dbReference>
<dbReference type="PANTHER" id="PTHR13793">
    <property type="entry name" value="PHD FINGER PROTEINS"/>
    <property type="match status" value="1"/>
</dbReference>
<dbReference type="EMBL" id="MNPL01018398">
    <property type="protein sequence ID" value="OQR70181.1"/>
    <property type="molecule type" value="Genomic_DNA"/>
</dbReference>
<dbReference type="InterPro" id="IPR034732">
    <property type="entry name" value="EPHD"/>
</dbReference>
<reference evidence="12 13" key="1">
    <citation type="journal article" date="2017" name="Gigascience">
        <title>Draft genome of the honey bee ectoparasitic mite, Tropilaelaps mercedesae, is shaped by the parasitic life history.</title>
        <authorList>
            <person name="Dong X."/>
            <person name="Armstrong S.D."/>
            <person name="Xia D."/>
            <person name="Makepeace B.L."/>
            <person name="Darby A.C."/>
            <person name="Kadowaki T."/>
        </authorList>
    </citation>
    <scope>NUCLEOTIDE SEQUENCE [LARGE SCALE GENOMIC DNA]</scope>
    <source>
        <strain evidence="12">Wuxi-XJTLU</strain>
    </source>
</reference>
<feature type="region of interest" description="Disordered" evidence="9">
    <location>
        <begin position="607"/>
        <end position="681"/>
    </location>
</feature>
<dbReference type="CDD" id="cd15573">
    <property type="entry name" value="PHD_JADE"/>
    <property type="match status" value="1"/>
</dbReference>
<feature type="compositionally biased region" description="Low complexity" evidence="9">
    <location>
        <begin position="881"/>
        <end position="900"/>
    </location>
</feature>
<dbReference type="OrthoDB" id="20839at2759"/>
<keyword evidence="1" id="KW-0479">Metal-binding</keyword>
<dbReference type="PROSITE" id="PS50016">
    <property type="entry name" value="ZF_PHD_2"/>
    <property type="match status" value="1"/>
</dbReference>
<feature type="region of interest" description="Disordered" evidence="9">
    <location>
        <begin position="1271"/>
        <end position="1338"/>
    </location>
</feature>
<feature type="domain" description="PHD-type" evidence="11">
    <location>
        <begin position="267"/>
        <end position="384"/>
    </location>
</feature>
<dbReference type="Gene3D" id="3.30.40.10">
    <property type="entry name" value="Zinc/RING finger domain, C3HC4 (zinc finger)"/>
    <property type="match status" value="2"/>
</dbReference>
<accession>A0A1V9X9V8</accession>
<evidence type="ECO:0000256" key="2">
    <source>
        <dbReference type="ARBA" id="ARBA00022737"/>
    </source>
</evidence>
<evidence type="ECO:0000313" key="12">
    <source>
        <dbReference type="EMBL" id="OQR70181.1"/>
    </source>
</evidence>
<dbReference type="InterPro" id="IPR013083">
    <property type="entry name" value="Znf_RING/FYVE/PHD"/>
</dbReference>
<dbReference type="Proteomes" id="UP000192247">
    <property type="component" value="Unassembled WGS sequence"/>
</dbReference>
<feature type="compositionally biased region" description="Low complexity" evidence="9">
    <location>
        <begin position="817"/>
        <end position="833"/>
    </location>
</feature>
<organism evidence="12 13">
    <name type="scientific">Tropilaelaps mercedesae</name>
    <dbReference type="NCBI Taxonomy" id="418985"/>
    <lineage>
        <taxon>Eukaryota</taxon>
        <taxon>Metazoa</taxon>
        <taxon>Ecdysozoa</taxon>
        <taxon>Arthropoda</taxon>
        <taxon>Chelicerata</taxon>
        <taxon>Arachnida</taxon>
        <taxon>Acari</taxon>
        <taxon>Parasitiformes</taxon>
        <taxon>Mesostigmata</taxon>
        <taxon>Gamasina</taxon>
        <taxon>Dermanyssoidea</taxon>
        <taxon>Laelapidae</taxon>
        <taxon>Tropilaelaps</taxon>
    </lineage>
</organism>
<evidence type="ECO:0000313" key="13">
    <source>
        <dbReference type="Proteomes" id="UP000192247"/>
    </source>
</evidence>
<evidence type="ECO:0000256" key="3">
    <source>
        <dbReference type="ARBA" id="ARBA00022771"/>
    </source>
</evidence>
<dbReference type="InterPro" id="IPR019787">
    <property type="entry name" value="Znf_PHD-finger"/>
</dbReference>
<feature type="compositionally biased region" description="Low complexity" evidence="9">
    <location>
        <begin position="614"/>
        <end position="628"/>
    </location>
</feature>
<evidence type="ECO:0000256" key="1">
    <source>
        <dbReference type="ARBA" id="ARBA00022723"/>
    </source>
</evidence>
<feature type="compositionally biased region" description="Polar residues" evidence="9">
    <location>
        <begin position="699"/>
        <end position="711"/>
    </location>
</feature>
<evidence type="ECO:0000259" key="11">
    <source>
        <dbReference type="PROSITE" id="PS51805"/>
    </source>
</evidence>
<evidence type="ECO:0000256" key="9">
    <source>
        <dbReference type="SAM" id="MobiDB-lite"/>
    </source>
</evidence>
<name>A0A1V9X9V8_9ACAR</name>
<feature type="region of interest" description="Disordered" evidence="9">
    <location>
        <begin position="695"/>
        <end position="936"/>
    </location>
</feature>
<dbReference type="InParanoid" id="A0A1V9X9V8"/>
<evidence type="ECO:0000256" key="7">
    <source>
        <dbReference type="ARBA" id="ARBA00068706"/>
    </source>
</evidence>
<evidence type="ECO:0000256" key="4">
    <source>
        <dbReference type="ARBA" id="ARBA00022833"/>
    </source>
</evidence>
<dbReference type="Pfam" id="PF13832">
    <property type="entry name" value="zf-HC5HC2H_2"/>
    <property type="match status" value="1"/>
</dbReference>
<evidence type="ECO:0000256" key="5">
    <source>
        <dbReference type="ARBA" id="ARBA00038371"/>
    </source>
</evidence>
<dbReference type="PROSITE" id="PS51805">
    <property type="entry name" value="EPHD"/>
    <property type="match status" value="1"/>
</dbReference>
<keyword evidence="3 8" id="KW-0863">Zinc-finger</keyword>
<keyword evidence="2" id="KW-0677">Repeat</keyword>
<feature type="compositionally biased region" description="Polar residues" evidence="9">
    <location>
        <begin position="1118"/>
        <end position="1127"/>
    </location>
</feature>
<dbReference type="InterPro" id="IPR019786">
    <property type="entry name" value="Zinc_finger_PHD-type_CS"/>
</dbReference>
<evidence type="ECO:0000256" key="8">
    <source>
        <dbReference type="PROSITE-ProRule" id="PRU00146"/>
    </source>
</evidence>
<feature type="compositionally biased region" description="Polar residues" evidence="9">
    <location>
        <begin position="979"/>
        <end position="999"/>
    </location>
</feature>
<dbReference type="STRING" id="418985.A0A1V9X9V8"/>
<sequence length="1383" mass="149156">MVGACKRRPSAAIVGGACAAREGDLSALPPLIREKVMKDKRKPAELIRTDLITAMKIPDTEHLEPEHFWPIVDPWKTDYDKGVQVPVNPEGTPNILVKQRKDTTARDAVVGPFSMPAKLISVSGEQAASGALFDPARHEWCDAAAKQRQLEARPRYNLDELDFAWLQLLNRQRGACGLLELTEEVLEMVVDDLETRCHNNMTANQLGIEFDEDTQCDVCFSPDSEEGNDMVFCDACDLCVHQACYGIVTVPAGSWLCAPCARGYSAKPPCALCPSADGALKPDADADLWAHVTCALWIPEITIGTPELMEPLQNLHRIPSWRRRLTCSVCGREGRGACIQCSFDGCATAYHVTCAQKAGLSLLMCAADVSNPLLELKSFCPAHARYRNTALAPHTYKKVIEYGGPSALAGSCGKRGRSAGHSPVSTESAEAGGGNQQFLDFVDPNETAAHLRRFVDPLGVDQIFNFWKLKRLERQGRALLPPKQEENGGLQRPVHIDDELSTTIRSLVNLRQDLERARNLSYLVQRREKQRKLWIRAREDVTMGQLRAAEEHPESVRIIRTANRLDDVYDRLHSFEKVYGVPASSVVTSLMRTVARDNEKIHGLSTSRLESSLAYPPAAQPATPIAPRRPGRPPGPSSARFRPPQSIAPVSPMVAEVRNVGKRQREQQSPEGDENDVPLQRARTRLNFSTTVLVLPATATPTEKQLCSSPETAHRNKQDQPSTLSTPVASPSRGTSSATGTPDRSPSTPRTPSSSTSQGTGSLKFLRVGRRRGGPFKRSMVPDLQSGSPERPFPPASAPRVGRPPSTMAALSTRPVSATTTTTTASGAAAASSKSLPQHQLHENARQPEQVASQHPKESKDLPSDRSAASHDRVTEAGQKSCSLTSATQTTQLTSTGSVSAASGDDVHAEVRSPTGKLGHDWRRYNHRRRPGSDEASLENLRVTRGRKSLADTAVGAWKGNCVRGRPRKLIESLAVQISSSRSINNTSPASANCGQTSGAERDPGDESDSSVEILTGAELHQRTRNSTRSTAILEEPPAPQATAPLPPGGVSAERKSRHAQQQLLVSRQLQQQLTPATCAGRKPSPSAPADAAGDDAPTRSPGRPTSSTGQSTSYSSDANRNESSSYGLGRGSKINGGPGRRPGRPPRTPERQQRGLSRALSRSLRSKEKEPSVDCVPVPAHNGVPENGVSPPEEFDSGYVGEPADVIVSNGLSTTQSLKTEGEEASPNNKGTHPQAPAMALAESDGRIGAGPAARESRRFRNRPVEADLRQADESGGGKITSPSAIIGLSRLPRKHSPSSPSRTSAEPLVLRSNARQSNGRMEASPPLARGGNSPYGGHGSRGSVPYAFCYLDCTVRLQRLSEAQLQRFVSAVPKHETGRTT</sequence>
<feature type="compositionally biased region" description="Basic and acidic residues" evidence="9">
    <location>
        <begin position="855"/>
        <end position="875"/>
    </location>
</feature>
<feature type="compositionally biased region" description="Gly residues" evidence="9">
    <location>
        <begin position="1129"/>
        <end position="1141"/>
    </location>
</feature>
<evidence type="ECO:0000256" key="6">
    <source>
        <dbReference type="ARBA" id="ARBA00055261"/>
    </source>
</evidence>
<comment type="function">
    <text evidence="6">May function as a negative regulator of the EGFR/Ras/MAPK signaling pathway during eye development.</text>
</comment>
<feature type="region of interest" description="Disordered" evidence="9">
    <location>
        <begin position="1218"/>
        <end position="1237"/>
    </location>
</feature>
<dbReference type="InterPro" id="IPR050701">
    <property type="entry name" value="Histone_Mod_Regulator"/>
</dbReference>
<dbReference type="InterPro" id="IPR001965">
    <property type="entry name" value="Znf_PHD"/>
</dbReference>
<feature type="compositionally biased region" description="Low complexity" evidence="9">
    <location>
        <begin position="1084"/>
        <end position="1096"/>
    </location>
</feature>
<feature type="domain" description="PHD-type" evidence="10">
    <location>
        <begin position="213"/>
        <end position="263"/>
    </location>
</feature>
<comment type="caution">
    <text evidence="12">The sequence shown here is derived from an EMBL/GenBank/DDBJ whole genome shotgun (WGS) entry which is preliminary data.</text>
</comment>
<feature type="region of interest" description="Disordered" evidence="9">
    <location>
        <begin position="413"/>
        <end position="432"/>
    </location>
</feature>
<protein>
    <recommendedName>
        <fullName evidence="7">PHD finger protein rhinoceros</fullName>
    </recommendedName>
</protein>
<dbReference type="GO" id="GO:0008270">
    <property type="term" value="F:zinc ion binding"/>
    <property type="evidence" value="ECO:0007669"/>
    <property type="project" value="UniProtKB-KW"/>
</dbReference>
<keyword evidence="4" id="KW-0862">Zinc</keyword>
<evidence type="ECO:0000259" key="10">
    <source>
        <dbReference type="PROSITE" id="PS50016"/>
    </source>
</evidence>
<dbReference type="FunFam" id="3.30.40.10:FF:000004">
    <property type="entry name" value="Jade family PHD finger 2"/>
    <property type="match status" value="1"/>
</dbReference>
<dbReference type="InterPro" id="IPR011011">
    <property type="entry name" value="Znf_FYVE_PHD"/>
</dbReference>
<proteinExistence type="inferred from homology"/>
<dbReference type="SUPFAM" id="SSF57903">
    <property type="entry name" value="FYVE/PHD zinc finger"/>
    <property type="match status" value="1"/>
</dbReference>
<feature type="compositionally biased region" description="Pro residues" evidence="9">
    <location>
        <begin position="1037"/>
        <end position="1048"/>
    </location>
</feature>
<feature type="compositionally biased region" description="Low complexity" evidence="9">
    <location>
        <begin position="1106"/>
        <end position="1117"/>
    </location>
</feature>
<dbReference type="SMART" id="SM00249">
    <property type="entry name" value="PHD"/>
    <property type="match status" value="2"/>
</dbReference>